<dbReference type="SMART" id="SM00849">
    <property type="entry name" value="Lactamase_B"/>
    <property type="match status" value="1"/>
</dbReference>
<feature type="domain" description="Metallo-beta-lactamase" evidence="2">
    <location>
        <begin position="16"/>
        <end position="210"/>
    </location>
</feature>
<dbReference type="Gene3D" id="3.60.15.10">
    <property type="entry name" value="Ribonuclease Z/Hydroxyacylglutathione hydrolase-like"/>
    <property type="match status" value="1"/>
</dbReference>
<dbReference type="OrthoDB" id="449487at2759"/>
<dbReference type="AlphaFoldDB" id="A0A9P4M4I7"/>
<gene>
    <name evidence="3" type="ORF">NA57DRAFT_81806</name>
</gene>
<proteinExistence type="predicted"/>
<evidence type="ECO:0000256" key="1">
    <source>
        <dbReference type="ARBA" id="ARBA00022723"/>
    </source>
</evidence>
<evidence type="ECO:0000313" key="3">
    <source>
        <dbReference type="EMBL" id="KAF2092874.1"/>
    </source>
</evidence>
<dbReference type="GO" id="GO:0050313">
    <property type="term" value="F:sulfur dioxygenase activity"/>
    <property type="evidence" value="ECO:0007669"/>
    <property type="project" value="InterPro"/>
</dbReference>
<dbReference type="InterPro" id="IPR001279">
    <property type="entry name" value="Metallo-B-lactamas"/>
</dbReference>
<sequence>MAAKPEVRCYFHAGTGTWQYLVFDPSSLEACIIDPVLDFDITSSKLGTETADELIFRINELGVIVTRIMETHAHADHLTASRYIQQKLAQDGHVPPDICIGKRIKEVQSTFAQKYGINPTELENVFDHLFDDDEHFKIGKVNCSVLYLPGHTPDHIGYMIGDNVFTGDSIFNPDVGSARCDFPNGSATDLYRSMSKLLSLPGHIRLYTGHDYPPETRTATESGQKQMAFTTVEQQNESNKHVKRGTPEASFVKWRSERDATLGEPRLLHRALQINIRAGRLPPPSKNGDRLLNIPIKEDKVLFDLMDSKL</sequence>
<dbReference type="InterPro" id="IPR044528">
    <property type="entry name" value="POD-like_MBL-fold"/>
</dbReference>
<keyword evidence="1" id="KW-0479">Metal-binding</keyword>
<reference evidence="3" key="1">
    <citation type="journal article" date="2020" name="Stud. Mycol.">
        <title>101 Dothideomycetes genomes: a test case for predicting lifestyles and emergence of pathogens.</title>
        <authorList>
            <person name="Haridas S."/>
            <person name="Albert R."/>
            <person name="Binder M."/>
            <person name="Bloem J."/>
            <person name="Labutti K."/>
            <person name="Salamov A."/>
            <person name="Andreopoulos B."/>
            <person name="Baker S."/>
            <person name="Barry K."/>
            <person name="Bills G."/>
            <person name="Bluhm B."/>
            <person name="Cannon C."/>
            <person name="Castanera R."/>
            <person name="Culley D."/>
            <person name="Daum C."/>
            <person name="Ezra D."/>
            <person name="Gonzalez J."/>
            <person name="Henrissat B."/>
            <person name="Kuo A."/>
            <person name="Liang C."/>
            <person name="Lipzen A."/>
            <person name="Lutzoni F."/>
            <person name="Magnuson J."/>
            <person name="Mondo S."/>
            <person name="Nolan M."/>
            <person name="Ohm R."/>
            <person name="Pangilinan J."/>
            <person name="Park H.-J."/>
            <person name="Ramirez L."/>
            <person name="Alfaro M."/>
            <person name="Sun H."/>
            <person name="Tritt A."/>
            <person name="Yoshinaga Y."/>
            <person name="Zwiers L.-H."/>
            <person name="Turgeon B."/>
            <person name="Goodwin S."/>
            <person name="Spatafora J."/>
            <person name="Crous P."/>
            <person name="Grigoriev I."/>
        </authorList>
    </citation>
    <scope>NUCLEOTIDE SEQUENCE</scope>
    <source>
        <strain evidence="3">CBS 133067</strain>
    </source>
</reference>
<dbReference type="EMBL" id="ML978141">
    <property type="protein sequence ID" value="KAF2092874.1"/>
    <property type="molecule type" value="Genomic_DNA"/>
</dbReference>
<dbReference type="PANTHER" id="PTHR43084:SF1">
    <property type="entry name" value="PERSULFIDE DIOXYGENASE ETHE1, MITOCHONDRIAL"/>
    <property type="match status" value="1"/>
</dbReference>
<dbReference type="GO" id="GO:0006749">
    <property type="term" value="P:glutathione metabolic process"/>
    <property type="evidence" value="ECO:0007669"/>
    <property type="project" value="InterPro"/>
</dbReference>
<dbReference type="Pfam" id="PF00753">
    <property type="entry name" value="Lactamase_B"/>
    <property type="match status" value="1"/>
</dbReference>
<dbReference type="Proteomes" id="UP000799772">
    <property type="component" value="Unassembled WGS sequence"/>
</dbReference>
<dbReference type="InterPro" id="IPR051682">
    <property type="entry name" value="Mito_Persulfide_Diox"/>
</dbReference>
<dbReference type="InterPro" id="IPR036866">
    <property type="entry name" value="RibonucZ/Hydroxyglut_hydro"/>
</dbReference>
<evidence type="ECO:0000259" key="2">
    <source>
        <dbReference type="SMART" id="SM00849"/>
    </source>
</evidence>
<evidence type="ECO:0000313" key="4">
    <source>
        <dbReference type="Proteomes" id="UP000799772"/>
    </source>
</evidence>
<dbReference type="GO" id="GO:0046872">
    <property type="term" value="F:metal ion binding"/>
    <property type="evidence" value="ECO:0007669"/>
    <property type="project" value="UniProtKB-KW"/>
</dbReference>
<dbReference type="PANTHER" id="PTHR43084">
    <property type="entry name" value="PERSULFIDE DIOXYGENASE ETHE1"/>
    <property type="match status" value="1"/>
</dbReference>
<name>A0A9P4M4I7_9PEZI</name>
<dbReference type="CDD" id="cd07724">
    <property type="entry name" value="POD-like_MBL-fold"/>
    <property type="match status" value="1"/>
</dbReference>
<protein>
    <submittedName>
        <fullName evidence="3">Metallo-hydrolase/oxidoreductase</fullName>
    </submittedName>
</protein>
<dbReference type="GO" id="GO:0070813">
    <property type="term" value="P:hydrogen sulfide metabolic process"/>
    <property type="evidence" value="ECO:0007669"/>
    <property type="project" value="TreeGrafter"/>
</dbReference>
<comment type="caution">
    <text evidence="3">The sequence shown here is derived from an EMBL/GenBank/DDBJ whole genome shotgun (WGS) entry which is preliminary data.</text>
</comment>
<organism evidence="3 4">
    <name type="scientific">Rhizodiscina lignyota</name>
    <dbReference type="NCBI Taxonomy" id="1504668"/>
    <lineage>
        <taxon>Eukaryota</taxon>
        <taxon>Fungi</taxon>
        <taxon>Dikarya</taxon>
        <taxon>Ascomycota</taxon>
        <taxon>Pezizomycotina</taxon>
        <taxon>Dothideomycetes</taxon>
        <taxon>Pleosporomycetidae</taxon>
        <taxon>Aulographales</taxon>
        <taxon>Rhizodiscinaceae</taxon>
        <taxon>Rhizodiscina</taxon>
    </lineage>
</organism>
<dbReference type="SUPFAM" id="SSF56281">
    <property type="entry name" value="Metallo-hydrolase/oxidoreductase"/>
    <property type="match status" value="1"/>
</dbReference>
<accession>A0A9P4M4I7</accession>
<keyword evidence="4" id="KW-1185">Reference proteome</keyword>